<dbReference type="NCBIfam" id="TIGR01060">
    <property type="entry name" value="eno"/>
    <property type="match status" value="1"/>
</dbReference>
<keyword evidence="8 12" id="KW-0460">Magnesium</keyword>
<evidence type="ECO:0000256" key="14">
    <source>
        <dbReference type="PIRSR" id="PIRSR001400-2"/>
    </source>
</evidence>
<dbReference type="HAMAP" id="MF_00318">
    <property type="entry name" value="Enolase"/>
    <property type="match status" value="1"/>
</dbReference>
<feature type="binding site" evidence="14">
    <location>
        <position position="289"/>
    </location>
    <ligand>
        <name>substrate</name>
    </ligand>
</feature>
<dbReference type="InterPro" id="IPR036849">
    <property type="entry name" value="Enolase-like_C_sf"/>
</dbReference>
<evidence type="ECO:0000256" key="4">
    <source>
        <dbReference type="ARBA" id="ARBA00017068"/>
    </source>
</evidence>
<keyword evidence="19" id="KW-1185">Reference proteome</keyword>
<comment type="function">
    <text evidence="11 12">Catalyzes the reversible conversion of 2-phosphoglycerate (2-PG) into phosphoenolpyruvate (PEP). It is essential for the degradation of carbohydrates via glycolysis.</text>
</comment>
<comment type="pathway">
    <text evidence="1 12">Carbohydrate degradation; glycolysis; pyruvate from D-glyceraldehyde 3-phosphate: step 4/5.</text>
</comment>
<dbReference type="PANTHER" id="PTHR11902">
    <property type="entry name" value="ENOLASE"/>
    <property type="match status" value="1"/>
</dbReference>
<protein>
    <recommendedName>
        <fullName evidence="4 12">Enolase</fullName>
        <ecNumber evidence="3 12">4.2.1.11</ecNumber>
    </recommendedName>
    <alternativeName>
        <fullName evidence="12">2-phospho-D-glycerate hydro-lyase</fullName>
    </alternativeName>
    <alternativeName>
        <fullName evidence="12">2-phosphoglycerate dehydratase</fullName>
    </alternativeName>
</protein>
<feature type="binding site" evidence="12 15">
    <location>
        <position position="289"/>
    </location>
    <ligand>
        <name>Mg(2+)</name>
        <dbReference type="ChEBI" id="CHEBI:18420"/>
    </ligand>
</feature>
<dbReference type="UniPathway" id="UPA00109">
    <property type="reaction ID" value="UER00187"/>
</dbReference>
<keyword evidence="10 12" id="KW-0456">Lyase</keyword>
<dbReference type="SUPFAM" id="SSF51604">
    <property type="entry name" value="Enolase C-terminal domain-like"/>
    <property type="match status" value="1"/>
</dbReference>
<dbReference type="InterPro" id="IPR000941">
    <property type="entry name" value="Enolase"/>
</dbReference>
<comment type="subunit">
    <text evidence="12">Component of the RNA degradosome, a multiprotein complex involved in RNA processing and mRNA degradation.</text>
</comment>
<dbReference type="GO" id="GO:0006096">
    <property type="term" value="P:glycolytic process"/>
    <property type="evidence" value="ECO:0007669"/>
    <property type="project" value="UniProtKB-UniRule"/>
</dbReference>
<feature type="binding site" evidence="12">
    <location>
        <position position="167"/>
    </location>
    <ligand>
        <name>(2R)-2-phosphoglycerate</name>
        <dbReference type="ChEBI" id="CHEBI:58289"/>
    </ligand>
</feature>
<dbReference type="SFLD" id="SFLDG00178">
    <property type="entry name" value="enolase"/>
    <property type="match status" value="1"/>
</dbReference>
<comment type="subcellular location">
    <subcellularLocation>
        <location evidence="12">Cytoplasm</location>
    </subcellularLocation>
    <subcellularLocation>
        <location evidence="12">Secreted</location>
    </subcellularLocation>
    <subcellularLocation>
        <location evidence="12">Cell surface</location>
    </subcellularLocation>
    <text evidence="12">Fractions of enolase are present in both the cytoplasm and on the cell surface.</text>
</comment>
<sequence length="432" mass="45958">MAAINKIVAREIMDSRGNPTVEADVYLDNGHWGRAAAPSGASTGSREALELRDGDKSRYLGKGVEKAVANIHDAIAPALTGVDATDQQRVDQIMLDLDGTENKEKLGANAILAVSLAAAKAAANSKGMPLYAHIAEINGTAGQFSMPLPMMNILNGGEHADNNVDIQEFMIQPVGASSFKEGLRMGAEVFHALKKVLQARGLSTAVGDEGGFAPNLASNEEALAVIVEAVEKAGYRMGDDITLALDCAASEFYRDGKYNLAGEGKSFDAAGFAEYLDSLCQKYPIISIEDGLDESDWDGWKVLTDRIGDRVQLVGDDLFVTNTKILQRGIEQGIGNSILIKFNQIGSLSETLAAIRMAREAGFTAVISHRSGETEDATIADLAVGTAAGQIKTGSLCRSDRVAKYNQLLRIEAELNGQAPYRGRAEVNAKHG</sequence>
<evidence type="ECO:0000256" key="13">
    <source>
        <dbReference type="PIRSR" id="PIRSR001400-1"/>
    </source>
</evidence>
<dbReference type="PROSITE" id="PS00164">
    <property type="entry name" value="ENOLASE"/>
    <property type="match status" value="1"/>
</dbReference>
<evidence type="ECO:0000256" key="10">
    <source>
        <dbReference type="ARBA" id="ARBA00023239"/>
    </source>
</evidence>
<feature type="binding site" evidence="12">
    <location>
        <position position="341"/>
    </location>
    <ligand>
        <name>(2R)-2-phosphoglycerate</name>
        <dbReference type="ChEBI" id="CHEBI:58289"/>
    </ligand>
</feature>
<dbReference type="Pfam" id="PF00113">
    <property type="entry name" value="Enolase_C"/>
    <property type="match status" value="1"/>
</dbReference>
<dbReference type="SMART" id="SM01192">
    <property type="entry name" value="Enolase_C"/>
    <property type="match status" value="1"/>
</dbReference>
<dbReference type="Gene3D" id="3.30.390.10">
    <property type="entry name" value="Enolase-like, N-terminal domain"/>
    <property type="match status" value="1"/>
</dbReference>
<accession>A0A1I6GFR4</accession>
<evidence type="ECO:0000259" key="17">
    <source>
        <dbReference type="SMART" id="SM01193"/>
    </source>
</evidence>
<evidence type="ECO:0000256" key="15">
    <source>
        <dbReference type="PIRSR" id="PIRSR001400-3"/>
    </source>
</evidence>
<evidence type="ECO:0000256" key="7">
    <source>
        <dbReference type="ARBA" id="ARBA00022723"/>
    </source>
</evidence>
<dbReference type="SFLD" id="SFLDF00002">
    <property type="entry name" value="enolase"/>
    <property type="match status" value="1"/>
</dbReference>
<keyword evidence="6 12" id="KW-0964">Secreted</keyword>
<evidence type="ECO:0000313" key="18">
    <source>
        <dbReference type="EMBL" id="SFR41019.1"/>
    </source>
</evidence>
<comment type="similarity">
    <text evidence="2 12">Belongs to the enolase family.</text>
</comment>
<evidence type="ECO:0000256" key="12">
    <source>
        <dbReference type="HAMAP-Rule" id="MF_00318"/>
    </source>
</evidence>
<dbReference type="CDD" id="cd03313">
    <property type="entry name" value="enolase"/>
    <property type="match status" value="1"/>
</dbReference>
<feature type="binding site" evidence="12">
    <location>
        <position position="392"/>
    </location>
    <ligand>
        <name>(2R)-2-phosphoglycerate</name>
        <dbReference type="ChEBI" id="CHEBI:58289"/>
    </ligand>
</feature>
<keyword evidence="7 12" id="KW-0479">Metal-binding</keyword>
<comment type="cofactor">
    <cofactor evidence="15">
        <name>Mg(2+)</name>
        <dbReference type="ChEBI" id="CHEBI:18420"/>
    </cofactor>
    <text evidence="15">Mg(2+) is required for catalysis and for stabilizing the dimer.</text>
</comment>
<dbReference type="GO" id="GO:0005576">
    <property type="term" value="C:extracellular region"/>
    <property type="evidence" value="ECO:0007669"/>
    <property type="project" value="UniProtKB-SubCell"/>
</dbReference>
<dbReference type="GO" id="GO:0004634">
    <property type="term" value="F:phosphopyruvate hydratase activity"/>
    <property type="evidence" value="ECO:0007669"/>
    <property type="project" value="UniProtKB-UniRule"/>
</dbReference>
<keyword evidence="5 12" id="KW-0963">Cytoplasm</keyword>
<name>A0A1I6GFR4_9GAMM</name>
<reference evidence="19" key="1">
    <citation type="submission" date="2016-10" db="EMBL/GenBank/DDBJ databases">
        <authorList>
            <person name="Varghese N."/>
            <person name="Submissions S."/>
        </authorList>
    </citation>
    <scope>NUCLEOTIDE SEQUENCE [LARGE SCALE GENOMIC DNA]</scope>
    <source>
        <strain evidence="19">CGMCC 1.7285</strain>
    </source>
</reference>
<keyword evidence="9 12" id="KW-0324">Glycolysis</keyword>
<evidence type="ECO:0000256" key="1">
    <source>
        <dbReference type="ARBA" id="ARBA00005031"/>
    </source>
</evidence>
<feature type="binding site" evidence="14">
    <location>
        <position position="316"/>
    </location>
    <ligand>
        <name>substrate</name>
    </ligand>
</feature>
<dbReference type="InterPro" id="IPR020811">
    <property type="entry name" value="Enolase_N"/>
</dbReference>
<feature type="active site" description="Proton acceptor" evidence="12 13">
    <location>
        <position position="341"/>
    </location>
</feature>
<comment type="cofactor">
    <cofactor evidence="12">
        <name>Mg(2+)</name>
        <dbReference type="ChEBI" id="CHEBI:18420"/>
    </cofactor>
    <text evidence="12">Binds a second Mg(2+) ion via substrate during catalysis.</text>
</comment>
<dbReference type="InterPro" id="IPR029017">
    <property type="entry name" value="Enolase-like_N"/>
</dbReference>
<evidence type="ECO:0000259" key="16">
    <source>
        <dbReference type="SMART" id="SM01192"/>
    </source>
</evidence>
<feature type="binding site" evidence="12">
    <location>
        <position position="371"/>
    </location>
    <ligand>
        <name>(2R)-2-phosphoglycerate</name>
        <dbReference type="ChEBI" id="CHEBI:58289"/>
    </ligand>
</feature>
<dbReference type="FunFam" id="3.20.20.120:FF:000001">
    <property type="entry name" value="Enolase"/>
    <property type="match status" value="1"/>
</dbReference>
<dbReference type="InterPro" id="IPR020809">
    <property type="entry name" value="Enolase_CS"/>
</dbReference>
<evidence type="ECO:0000256" key="5">
    <source>
        <dbReference type="ARBA" id="ARBA00022490"/>
    </source>
</evidence>
<feature type="binding site" evidence="12">
    <location>
        <position position="370"/>
    </location>
    <ligand>
        <name>(2R)-2-phosphoglycerate</name>
        <dbReference type="ChEBI" id="CHEBI:58289"/>
    </ligand>
</feature>
<gene>
    <name evidence="12" type="primary">eno</name>
    <name evidence="18" type="ORF">SAMN04488070_0636</name>
</gene>
<feature type="binding site" evidence="12 15">
    <location>
        <position position="316"/>
    </location>
    <ligand>
        <name>Mg(2+)</name>
        <dbReference type="ChEBI" id="CHEBI:18420"/>
    </ligand>
</feature>
<feature type="active site" description="Proton donor" evidence="12 13">
    <location>
        <position position="209"/>
    </location>
</feature>
<dbReference type="AlphaFoldDB" id="A0A1I6GFR4"/>
<dbReference type="Proteomes" id="UP000199424">
    <property type="component" value="Unassembled WGS sequence"/>
</dbReference>
<dbReference type="PRINTS" id="PR00148">
    <property type="entry name" value="ENOLASE"/>
</dbReference>
<organism evidence="18 19">
    <name type="scientific">Pseudidiomarina maritima</name>
    <dbReference type="NCBI Taxonomy" id="519453"/>
    <lineage>
        <taxon>Bacteria</taxon>
        <taxon>Pseudomonadati</taxon>
        <taxon>Pseudomonadota</taxon>
        <taxon>Gammaproteobacteria</taxon>
        <taxon>Alteromonadales</taxon>
        <taxon>Idiomarinaceae</taxon>
        <taxon>Pseudidiomarina</taxon>
    </lineage>
</organism>
<dbReference type="SUPFAM" id="SSF54826">
    <property type="entry name" value="Enolase N-terminal domain-like"/>
    <property type="match status" value="1"/>
</dbReference>
<dbReference type="EMBL" id="FOYU01000001">
    <property type="protein sequence ID" value="SFR41019.1"/>
    <property type="molecule type" value="Genomic_DNA"/>
</dbReference>
<evidence type="ECO:0000256" key="3">
    <source>
        <dbReference type="ARBA" id="ARBA00012058"/>
    </source>
</evidence>
<feature type="binding site" evidence="12 15">
    <location>
        <position position="246"/>
    </location>
    <ligand>
        <name>Mg(2+)</name>
        <dbReference type="ChEBI" id="CHEBI:18420"/>
    </ligand>
</feature>
<dbReference type="InterPro" id="IPR020810">
    <property type="entry name" value="Enolase_C"/>
</dbReference>
<dbReference type="SFLD" id="SFLDS00001">
    <property type="entry name" value="Enolase"/>
    <property type="match status" value="1"/>
</dbReference>
<dbReference type="GO" id="GO:0000015">
    <property type="term" value="C:phosphopyruvate hydratase complex"/>
    <property type="evidence" value="ECO:0007669"/>
    <property type="project" value="InterPro"/>
</dbReference>
<evidence type="ECO:0000256" key="2">
    <source>
        <dbReference type="ARBA" id="ARBA00009604"/>
    </source>
</evidence>
<feature type="binding site" evidence="14">
    <location>
        <position position="392"/>
    </location>
    <ligand>
        <name>substrate</name>
    </ligand>
</feature>
<dbReference type="EC" id="4.2.1.11" evidence="3 12"/>
<dbReference type="PIRSF" id="PIRSF001400">
    <property type="entry name" value="Enolase"/>
    <property type="match status" value="1"/>
</dbReference>
<evidence type="ECO:0000256" key="11">
    <source>
        <dbReference type="ARBA" id="ARBA00045763"/>
    </source>
</evidence>
<feature type="domain" description="Enolase N-terminal" evidence="17">
    <location>
        <begin position="4"/>
        <end position="134"/>
    </location>
</feature>
<dbReference type="GO" id="GO:0000287">
    <property type="term" value="F:magnesium ion binding"/>
    <property type="evidence" value="ECO:0007669"/>
    <property type="project" value="UniProtKB-UniRule"/>
</dbReference>
<comment type="catalytic activity">
    <reaction evidence="12">
        <text>(2R)-2-phosphoglycerate = phosphoenolpyruvate + H2O</text>
        <dbReference type="Rhea" id="RHEA:10164"/>
        <dbReference type="ChEBI" id="CHEBI:15377"/>
        <dbReference type="ChEBI" id="CHEBI:58289"/>
        <dbReference type="ChEBI" id="CHEBI:58702"/>
        <dbReference type="EC" id="4.2.1.11"/>
    </reaction>
</comment>
<dbReference type="SMART" id="SM01193">
    <property type="entry name" value="Enolase_N"/>
    <property type="match status" value="1"/>
</dbReference>
<evidence type="ECO:0000256" key="9">
    <source>
        <dbReference type="ARBA" id="ARBA00023152"/>
    </source>
</evidence>
<feature type="binding site" evidence="14">
    <location>
        <position position="159"/>
    </location>
    <ligand>
        <name>substrate</name>
    </ligand>
</feature>
<dbReference type="FunFam" id="3.30.390.10:FF:000001">
    <property type="entry name" value="Enolase"/>
    <property type="match status" value="1"/>
</dbReference>
<dbReference type="PANTHER" id="PTHR11902:SF1">
    <property type="entry name" value="ENOLASE"/>
    <property type="match status" value="1"/>
</dbReference>
<evidence type="ECO:0000313" key="19">
    <source>
        <dbReference type="Proteomes" id="UP000199424"/>
    </source>
</evidence>
<feature type="domain" description="Enolase C-terminal TIM barrel" evidence="16">
    <location>
        <begin position="143"/>
        <end position="429"/>
    </location>
</feature>
<proteinExistence type="inferred from homology"/>
<evidence type="ECO:0000256" key="6">
    <source>
        <dbReference type="ARBA" id="ARBA00022525"/>
    </source>
</evidence>
<dbReference type="Pfam" id="PF03952">
    <property type="entry name" value="Enolase_N"/>
    <property type="match status" value="1"/>
</dbReference>
<evidence type="ECO:0000256" key="8">
    <source>
        <dbReference type="ARBA" id="ARBA00022842"/>
    </source>
</evidence>
<dbReference type="Gene3D" id="3.20.20.120">
    <property type="entry name" value="Enolase-like C-terminal domain"/>
    <property type="match status" value="1"/>
</dbReference>
<feature type="binding site" evidence="14">
    <location>
        <begin position="368"/>
        <end position="371"/>
    </location>
    <ligand>
        <name>substrate</name>
    </ligand>
</feature>
<feature type="binding site" evidence="14">
    <location>
        <position position="168"/>
    </location>
    <ligand>
        <name>substrate</name>
    </ligand>
</feature>
<dbReference type="GO" id="GO:0009986">
    <property type="term" value="C:cell surface"/>
    <property type="evidence" value="ECO:0007669"/>
    <property type="project" value="UniProtKB-SubCell"/>
</dbReference>
<dbReference type="RefSeq" id="WP_092855194.1">
    <property type="nucleotide sequence ID" value="NZ_FOYU01000001.1"/>
</dbReference>